<evidence type="ECO:0000256" key="1">
    <source>
        <dbReference type="SAM" id="MobiDB-lite"/>
    </source>
</evidence>
<dbReference type="EMBL" id="WHWC01000008">
    <property type="protein sequence ID" value="KAG8377600.1"/>
    <property type="molecule type" value="Genomic_DNA"/>
</dbReference>
<sequence length="360" mass="41043">MDSHSSQRISQSSSQLQHSQSNDSIRRQRGKNVETTEKASWDLRTTEIFIKICVEELLAGNRPGSHFNKTGWDNLVRKFTTSTNRNYTRIQLKNRWDSLKKEWGIWKRLLRGESGLGWNNEKGTIEATPDWWQRKIQEVPDAAKYREKGPILLEDQEMLFSDVVATGASAWTPSSGILPPHLLDELDESSDVQFHNFNDHVNEPNAETDATTNTQAESGPIGGNRRGSAEFSTRIRGKKIKKMSNGDKIVRCLERMVGTLETDSSLSNSSKEHGQQYSIKDCLDILEEMSGIEEGDTMWMYATRLFLKPSVREMFLAIKKNETRLRWLQDQMERDMQRRPSSTTSAHASRGVSDNDIASS</sequence>
<feature type="region of interest" description="Disordered" evidence="1">
    <location>
        <begin position="332"/>
        <end position="360"/>
    </location>
</feature>
<accession>A0AAV6X7T5</accession>
<name>A0AAV6X7T5_9LAMI</name>
<reference evidence="3" key="1">
    <citation type="submission" date="2019-10" db="EMBL/GenBank/DDBJ databases">
        <authorList>
            <person name="Zhang R."/>
            <person name="Pan Y."/>
            <person name="Wang J."/>
            <person name="Ma R."/>
            <person name="Yu S."/>
        </authorList>
    </citation>
    <scope>NUCLEOTIDE SEQUENCE</scope>
    <source>
        <strain evidence="3">LA-IB0</strain>
        <tissue evidence="3">Leaf</tissue>
    </source>
</reference>
<dbReference type="PANTHER" id="PTHR31704">
    <property type="entry name" value="MYB/SANT-LIKE DNA-BINDING DOMAIN PROTEIN-RELATED"/>
    <property type="match status" value="1"/>
</dbReference>
<feature type="compositionally biased region" description="Polar residues" evidence="1">
    <location>
        <begin position="208"/>
        <end position="217"/>
    </location>
</feature>
<feature type="compositionally biased region" description="Low complexity" evidence="1">
    <location>
        <begin position="1"/>
        <end position="21"/>
    </location>
</feature>
<dbReference type="InterPro" id="IPR024752">
    <property type="entry name" value="Myb/SANT-like_dom"/>
</dbReference>
<evidence type="ECO:0000313" key="3">
    <source>
        <dbReference type="EMBL" id="KAG8377600.1"/>
    </source>
</evidence>
<evidence type="ECO:0000313" key="4">
    <source>
        <dbReference type="Proteomes" id="UP000826271"/>
    </source>
</evidence>
<evidence type="ECO:0000259" key="2">
    <source>
        <dbReference type="Pfam" id="PF12776"/>
    </source>
</evidence>
<protein>
    <recommendedName>
        <fullName evidence="2">Myb/SANT-like domain-containing protein</fullName>
    </recommendedName>
</protein>
<dbReference type="AlphaFoldDB" id="A0AAV6X7T5"/>
<gene>
    <name evidence="3" type="ORF">BUALT_Bualt08G0049900</name>
</gene>
<organism evidence="3 4">
    <name type="scientific">Buddleja alternifolia</name>
    <dbReference type="NCBI Taxonomy" id="168488"/>
    <lineage>
        <taxon>Eukaryota</taxon>
        <taxon>Viridiplantae</taxon>
        <taxon>Streptophyta</taxon>
        <taxon>Embryophyta</taxon>
        <taxon>Tracheophyta</taxon>
        <taxon>Spermatophyta</taxon>
        <taxon>Magnoliopsida</taxon>
        <taxon>eudicotyledons</taxon>
        <taxon>Gunneridae</taxon>
        <taxon>Pentapetalae</taxon>
        <taxon>asterids</taxon>
        <taxon>lamiids</taxon>
        <taxon>Lamiales</taxon>
        <taxon>Scrophulariaceae</taxon>
        <taxon>Buddlejeae</taxon>
        <taxon>Buddleja</taxon>
    </lineage>
</organism>
<feature type="domain" description="Myb/SANT-like" evidence="2">
    <location>
        <begin position="41"/>
        <end position="134"/>
    </location>
</feature>
<keyword evidence="4" id="KW-1185">Reference proteome</keyword>
<dbReference type="Pfam" id="PF12776">
    <property type="entry name" value="Myb_DNA-bind_3"/>
    <property type="match status" value="1"/>
</dbReference>
<dbReference type="Proteomes" id="UP000826271">
    <property type="component" value="Unassembled WGS sequence"/>
</dbReference>
<feature type="region of interest" description="Disordered" evidence="1">
    <location>
        <begin position="201"/>
        <end position="229"/>
    </location>
</feature>
<dbReference type="PANTHER" id="PTHR31704:SF37">
    <property type="entry name" value="HEAT SHOCK PROTEIN"/>
    <property type="match status" value="1"/>
</dbReference>
<proteinExistence type="predicted"/>
<comment type="caution">
    <text evidence="3">The sequence shown here is derived from an EMBL/GenBank/DDBJ whole genome shotgun (WGS) entry which is preliminary data.</text>
</comment>
<feature type="region of interest" description="Disordered" evidence="1">
    <location>
        <begin position="1"/>
        <end position="36"/>
    </location>
</feature>